<evidence type="ECO:0000256" key="2">
    <source>
        <dbReference type="ARBA" id="ARBA00022801"/>
    </source>
</evidence>
<comment type="caution">
    <text evidence="4">The sequence shown here is derived from an EMBL/GenBank/DDBJ whole genome shotgun (WGS) entry which is preliminary data.</text>
</comment>
<evidence type="ECO:0000313" key="5">
    <source>
        <dbReference type="Proteomes" id="UP000290289"/>
    </source>
</evidence>
<feature type="domain" description="Nudix hydrolase" evidence="3">
    <location>
        <begin position="16"/>
        <end position="157"/>
    </location>
</feature>
<evidence type="ECO:0000313" key="4">
    <source>
        <dbReference type="EMBL" id="RXH89069.1"/>
    </source>
</evidence>
<keyword evidence="5" id="KW-1185">Reference proteome</keyword>
<sequence>MIWVKQTKGDVHRDGDYHQAVHVWIFAESTQELLIQRGADCKDSWAGLWDILSAGHIFAGDSSLITARRELQEELGIVLPKDAFEMLFIFLQDVTNDGKFINNESNDVYLVTTVDPIPLEAFTLQETEVSAKKTLSMSLVMYKENTIDRNLSLQKQLQRYALVSLNAEVWYSNPVLREWLKEHADASQLDKLKWMYYVIDKSPWYIVILSSLDENEAFLTIADSAIKLLPEATRPVTGWKGLEYKVAFPVLKPRKLLSARHGQSEDQKQAATSFFTVIKRQSELSLDSSLYGSTDGSTNHSVTSTHDLYSVPFSQEYNDFPTQAADLLHKVGDLASSPSLKRFFHSKADAFLSNDYYDSDIAWMELDSKLDVTIGPYETYEDALFGYKDVKGPQTAAFNLPNDERIVKDRGTSMVMLKNISEAKFKHILQPIADVCITKEQQELVDFESFFTHTICHECCHGIRPHSITLPDGRKSTVRLVEGAVETLSRAILTIQAKGDKEAVNVLLQKHGILTDPLKVVLQKLEKIQVPVDIVPTFPIMRQTWLR</sequence>
<evidence type="ECO:0000256" key="1">
    <source>
        <dbReference type="ARBA" id="ARBA00022723"/>
    </source>
</evidence>
<keyword evidence="1" id="KW-0479">Metal-binding</keyword>
<keyword evidence="2" id="KW-0378">Hydrolase</keyword>
<dbReference type="AlphaFoldDB" id="A0A498J056"/>
<reference evidence="4 5" key="1">
    <citation type="submission" date="2018-10" db="EMBL/GenBank/DDBJ databases">
        <title>A high-quality apple genome assembly.</title>
        <authorList>
            <person name="Hu J."/>
        </authorList>
    </citation>
    <scope>NUCLEOTIDE SEQUENCE [LARGE SCALE GENOMIC DNA]</scope>
    <source>
        <strain evidence="5">cv. HFTH1</strain>
        <tissue evidence="4">Young leaf</tissue>
    </source>
</reference>
<dbReference type="EMBL" id="RDQH01000335">
    <property type="protein sequence ID" value="RXH89069.1"/>
    <property type="molecule type" value="Genomic_DNA"/>
</dbReference>
<dbReference type="GO" id="GO:0005737">
    <property type="term" value="C:cytoplasm"/>
    <property type="evidence" value="ECO:0007669"/>
    <property type="project" value="TreeGrafter"/>
</dbReference>
<evidence type="ECO:0000259" key="3">
    <source>
        <dbReference type="PROSITE" id="PS51462"/>
    </source>
</evidence>
<dbReference type="CDD" id="cd04692">
    <property type="entry name" value="NUDIX_Hydrolase"/>
    <property type="match status" value="1"/>
</dbReference>
<dbReference type="PROSITE" id="PS51462">
    <property type="entry name" value="NUDIX"/>
    <property type="match status" value="1"/>
</dbReference>
<dbReference type="Gene3D" id="3.90.79.10">
    <property type="entry name" value="Nucleoside Triphosphate Pyrophosphohydrolase"/>
    <property type="match status" value="1"/>
</dbReference>
<dbReference type="Proteomes" id="UP000290289">
    <property type="component" value="Chromosome 9"/>
</dbReference>
<name>A0A498J056_MALDO</name>
<dbReference type="PANTHER" id="PTHR23422:SF9">
    <property type="entry name" value="ZN-DEPENDENT HYDROLASE"/>
    <property type="match status" value="1"/>
</dbReference>
<dbReference type="STRING" id="3750.A0A498J056"/>
<organism evidence="4 5">
    <name type="scientific">Malus domestica</name>
    <name type="common">Apple</name>
    <name type="synonym">Pyrus malus</name>
    <dbReference type="NCBI Taxonomy" id="3750"/>
    <lineage>
        <taxon>Eukaryota</taxon>
        <taxon>Viridiplantae</taxon>
        <taxon>Streptophyta</taxon>
        <taxon>Embryophyta</taxon>
        <taxon>Tracheophyta</taxon>
        <taxon>Spermatophyta</taxon>
        <taxon>Magnoliopsida</taxon>
        <taxon>eudicotyledons</taxon>
        <taxon>Gunneridae</taxon>
        <taxon>Pentapetalae</taxon>
        <taxon>rosids</taxon>
        <taxon>fabids</taxon>
        <taxon>Rosales</taxon>
        <taxon>Rosaceae</taxon>
        <taxon>Amygdaloideae</taxon>
        <taxon>Maleae</taxon>
        <taxon>Malus</taxon>
    </lineage>
</organism>
<proteinExistence type="predicted"/>
<gene>
    <name evidence="4" type="ORF">DVH24_006047</name>
</gene>
<dbReference type="GO" id="GO:0008239">
    <property type="term" value="F:dipeptidyl-peptidase activity"/>
    <property type="evidence" value="ECO:0007669"/>
    <property type="project" value="TreeGrafter"/>
</dbReference>
<dbReference type="Gene3D" id="3.30.540.30">
    <property type="match status" value="1"/>
</dbReference>
<dbReference type="SUPFAM" id="SSF55811">
    <property type="entry name" value="Nudix"/>
    <property type="match status" value="1"/>
</dbReference>
<dbReference type="InterPro" id="IPR015797">
    <property type="entry name" value="NUDIX_hydrolase-like_dom_sf"/>
</dbReference>
<accession>A0A498J056</accession>
<protein>
    <recommendedName>
        <fullName evidence="3">Nudix hydrolase domain-containing protein</fullName>
    </recommendedName>
</protein>
<dbReference type="InterPro" id="IPR000086">
    <property type="entry name" value="NUDIX_hydrolase_dom"/>
</dbReference>
<dbReference type="GO" id="GO:0046872">
    <property type="term" value="F:metal ion binding"/>
    <property type="evidence" value="ECO:0007669"/>
    <property type="project" value="UniProtKB-KW"/>
</dbReference>
<dbReference type="InterPro" id="IPR039461">
    <property type="entry name" value="Peptidase_M49"/>
</dbReference>
<dbReference type="PANTHER" id="PTHR23422">
    <property type="entry name" value="DIPEPTIDYL PEPTIDASE III-RELATED"/>
    <property type="match status" value="1"/>
</dbReference>
<dbReference type="Pfam" id="PF00293">
    <property type="entry name" value="NUDIX"/>
    <property type="match status" value="1"/>
</dbReference>